<evidence type="ECO:0000313" key="2">
    <source>
        <dbReference type="EMBL" id="CRZ11909.1"/>
    </source>
</evidence>
<dbReference type="AlphaFoldDB" id="A0A0H5RT47"/>
<proteinExistence type="predicted"/>
<dbReference type="EMBL" id="HACM01011467">
    <property type="protein sequence ID" value="CRZ11909.1"/>
    <property type="molecule type" value="Transcribed_RNA"/>
</dbReference>
<name>A0A0H5RT47_9EUKA</name>
<organism evidence="2">
    <name type="scientific">Spongospora subterranea</name>
    <dbReference type="NCBI Taxonomy" id="70186"/>
    <lineage>
        <taxon>Eukaryota</taxon>
        <taxon>Sar</taxon>
        <taxon>Rhizaria</taxon>
        <taxon>Endomyxa</taxon>
        <taxon>Phytomyxea</taxon>
        <taxon>Plasmodiophorida</taxon>
        <taxon>Plasmodiophoridae</taxon>
        <taxon>Spongospora</taxon>
    </lineage>
</organism>
<reference evidence="2" key="1">
    <citation type="submission" date="2015-04" db="EMBL/GenBank/DDBJ databases">
        <title>The genome sequence of the plant pathogenic Rhizarian Plasmodiophora brassicae reveals insights in its biotrophic life cycle and the origin of chitin synthesis.</title>
        <authorList>
            <person name="Schwelm A."/>
            <person name="Fogelqvist J."/>
            <person name="Knaust A."/>
            <person name="Julke S."/>
            <person name="Lilja T."/>
            <person name="Dhandapani V."/>
            <person name="Bonilla-Rosso G."/>
            <person name="Karlsson M."/>
            <person name="Shevchenko A."/>
            <person name="Choi S.R."/>
            <person name="Kim H.G."/>
            <person name="Park J.Y."/>
            <person name="Lim Y.P."/>
            <person name="Ludwig-Muller J."/>
            <person name="Dixelius C."/>
        </authorList>
    </citation>
    <scope>NUCLEOTIDE SEQUENCE</scope>
    <source>
        <tissue evidence="2">Potato root galls</tissue>
    </source>
</reference>
<feature type="region of interest" description="Disordered" evidence="1">
    <location>
        <begin position="37"/>
        <end position="58"/>
    </location>
</feature>
<evidence type="ECO:0000256" key="1">
    <source>
        <dbReference type="SAM" id="MobiDB-lite"/>
    </source>
</evidence>
<sequence length="118" mass="13674">MNRMPSPLPSSPSERNSDWFRARAPSVDPFSETLDAFPVTIDGPRRSSNQRGRYERDQRRTVSTAIYWFPIDKLFNAMTVLHSGLPLRRPGKSRFSLFRLAMNNLSFIWANPENDLLM</sequence>
<accession>A0A0H5RT47</accession>
<protein>
    <submittedName>
        <fullName evidence="2">Uncharacterized protein</fullName>
    </submittedName>
</protein>